<gene>
    <name evidence="1" type="ORF">SDC9_161347</name>
</gene>
<evidence type="ECO:0000313" key="1">
    <source>
        <dbReference type="EMBL" id="MPN14021.1"/>
    </source>
</evidence>
<dbReference type="AlphaFoldDB" id="A0A645FI04"/>
<protein>
    <submittedName>
        <fullName evidence="1">Uncharacterized protein</fullName>
    </submittedName>
</protein>
<dbReference type="EMBL" id="VSSQ01060605">
    <property type="protein sequence ID" value="MPN14021.1"/>
    <property type="molecule type" value="Genomic_DNA"/>
</dbReference>
<sequence length="87" mass="9561">MGGGLHECTAPGLYIKHNAIAAGGKLFAHDARRNKRYTADCRGYIAQSIQLFIGRDQIAALSNNSGMNLIDLGYKFCFIIFHLKMGN</sequence>
<comment type="caution">
    <text evidence="1">The sequence shown here is derived from an EMBL/GenBank/DDBJ whole genome shotgun (WGS) entry which is preliminary data.</text>
</comment>
<accession>A0A645FI04</accession>
<organism evidence="1">
    <name type="scientific">bioreactor metagenome</name>
    <dbReference type="NCBI Taxonomy" id="1076179"/>
    <lineage>
        <taxon>unclassified sequences</taxon>
        <taxon>metagenomes</taxon>
        <taxon>ecological metagenomes</taxon>
    </lineage>
</organism>
<name>A0A645FI04_9ZZZZ</name>
<dbReference type="AntiFam" id="ANF00196">
    <property type="entry name" value="Shadow ORF (opposite deoA)"/>
</dbReference>
<proteinExistence type="predicted"/>
<reference evidence="1" key="1">
    <citation type="submission" date="2019-08" db="EMBL/GenBank/DDBJ databases">
        <authorList>
            <person name="Kucharzyk K."/>
            <person name="Murdoch R.W."/>
            <person name="Higgins S."/>
            <person name="Loffler F."/>
        </authorList>
    </citation>
    <scope>NUCLEOTIDE SEQUENCE</scope>
</reference>